<sequence length="258" mass="28512">MPAEPFSAGIPPLRKLGVLLFLLCLFALTLAGGTFYLLFHDLPLIQQAISETLAQTMKELQEGDRASLSLSLARADAGSAAPFTLDGGLFYLSMAGLVVCWLMLVYRLAQNAETVKKGAMRASPLLCVLSFFLPVGNIWMPLQAMLDVNKAFSFPGPSRGKGWIWLAWAVSVPGSLLIFLYTLFQPLFRFSETLRAWAEESPENVLALDRELEALLNGMVRPVIMYNGTAFLVSLASSVLMMLHFYFLQKRLANRLPS</sequence>
<keyword evidence="1" id="KW-0812">Transmembrane</keyword>
<feature type="transmembrane region" description="Helical" evidence="1">
    <location>
        <begin position="121"/>
        <end position="142"/>
    </location>
</feature>
<dbReference type="OrthoDB" id="199629at2"/>
<evidence type="ECO:0000259" key="2">
    <source>
        <dbReference type="Pfam" id="PF14219"/>
    </source>
</evidence>
<evidence type="ECO:0000313" key="3">
    <source>
        <dbReference type="EMBL" id="VYT02428.1"/>
    </source>
</evidence>
<feature type="transmembrane region" description="Helical" evidence="1">
    <location>
        <begin position="162"/>
        <end position="184"/>
    </location>
</feature>
<gene>
    <name evidence="3" type="ORF">AMLFYP55_02526</name>
</gene>
<name>A0A6N2T9R4_9BACT</name>
<protein>
    <recommendedName>
        <fullName evidence="2">DUF4328 domain-containing protein</fullName>
    </recommendedName>
</protein>
<dbReference type="EMBL" id="CACRSS010000005">
    <property type="protein sequence ID" value="VYT02428.1"/>
    <property type="molecule type" value="Genomic_DNA"/>
</dbReference>
<feature type="transmembrane region" description="Helical" evidence="1">
    <location>
        <begin position="224"/>
        <end position="248"/>
    </location>
</feature>
<feature type="domain" description="DUF4328" evidence="2">
    <location>
        <begin position="89"/>
        <end position="198"/>
    </location>
</feature>
<dbReference type="RefSeq" id="WP_102722920.1">
    <property type="nucleotide sequence ID" value="NZ_CACRSS010000005.1"/>
</dbReference>
<dbReference type="InterPro" id="IPR025565">
    <property type="entry name" value="DUF4328"/>
</dbReference>
<evidence type="ECO:0000256" key="1">
    <source>
        <dbReference type="SAM" id="Phobius"/>
    </source>
</evidence>
<reference evidence="3" key="1">
    <citation type="submission" date="2019-11" db="EMBL/GenBank/DDBJ databases">
        <authorList>
            <person name="Feng L."/>
        </authorList>
    </citation>
    <scope>NUCLEOTIDE SEQUENCE</scope>
    <source>
        <strain evidence="3">AMuciniphilaLFYP55</strain>
    </source>
</reference>
<feature type="transmembrane region" description="Helical" evidence="1">
    <location>
        <begin position="89"/>
        <end position="109"/>
    </location>
</feature>
<dbReference type="Pfam" id="PF14219">
    <property type="entry name" value="DUF4328"/>
    <property type="match status" value="1"/>
</dbReference>
<keyword evidence="1" id="KW-0472">Membrane</keyword>
<accession>A0A6N2T9R4</accession>
<dbReference type="AlphaFoldDB" id="A0A6N2T9R4"/>
<organism evidence="3">
    <name type="scientific">Akkermansia muciniphila</name>
    <dbReference type="NCBI Taxonomy" id="239935"/>
    <lineage>
        <taxon>Bacteria</taxon>
        <taxon>Pseudomonadati</taxon>
        <taxon>Verrucomicrobiota</taxon>
        <taxon>Verrucomicrobiia</taxon>
        <taxon>Verrucomicrobiales</taxon>
        <taxon>Akkermansiaceae</taxon>
        <taxon>Akkermansia</taxon>
    </lineage>
</organism>
<keyword evidence="1" id="KW-1133">Transmembrane helix</keyword>
<proteinExistence type="predicted"/>